<keyword evidence="5" id="KW-1185">Reference proteome</keyword>
<dbReference type="PANTHER" id="PTHR21574">
    <property type="entry name" value="CENTROSOMAL PROTEIN OF 120 KDA"/>
    <property type="match status" value="1"/>
</dbReference>
<dbReference type="Pfam" id="PF12416">
    <property type="entry name" value="DUF3668"/>
    <property type="match status" value="1"/>
</dbReference>
<comment type="caution">
    <text evidence="4">The sequence shown here is derived from an EMBL/GenBank/DDBJ whole genome shotgun (WGS) entry which is preliminary data.</text>
</comment>
<name>A0ABP0GT63_CLALP</name>
<sequence length="972" mass="111038">MQKESYLIVVSVLEGRNFPSRPKHKLVIECKFDGELLSTDPINHNESPNFTTELAWEMDRKALHQHRMQRTPVKLQCYAVDEHSVRENVGYVLLDLRGAQQKVQPPKWHNLLSSKYSRLKPAIKISISLEDDSSSSQPTFKAQEAPPRPMATSYGDQIQAVLNEDEGYFQVGLDQQKCEMFVLAVTLGSASNLEQLIYGDKPLPNITSGFFFYYSLFGNDIANDAFHNLLSPNITPERASLRLRSTLDTLKAFFAQNSELKVHLCCADQVLGSADISFHPIFTKRNLSSIDTKPVMVDGVYSLIPPGRDLELKQAQPRVDVSLCLRKETVPVEAANDSTAKPLVESEAAPNDKPVRDTDDVTIPLPLLNVNPTNVDKKANPVHIQDSTAKTIDTDNDALSINSDDNHEDQVLKHDTVPNSKSKDTSQSLATTDTHTDVSSPMQHYRFALDISTISTGQLPFSCNLYVKYSYPFFGSFAPVLSGNVQVGNNAEVRLPRSKCVFDFACPHQLLAQNFRSFPINLEVWHRDKEMKDELIGVAKLLLSDILTTDKVKFVQDQDLKGKSGLRQTCHGSIPVITPGKEKIAHLNVLTVLEDYGVVVDQSVIRPTVKELKSETPPPRRTVPKSPKKTRSVDPRDTDEYKTAIELELWKSQEKENFTSRLKEMEVQHLKLLGEEFSKRDKEREALVAKQISEYQDLEKQLFETISGLEKREHQVVAAEQELNRLREDALREKERSVAEAKEASKRMKEDCIHQVQLERERKSLLEEQNKKLMKQINDLEQKYAHLMSQFHDYKNEQSTRPEIRLQAELNLARLEKAELERKLESTTKSKLHYKQQWGRTLKELAMMKKREQEHALANLKQQQQELETLKLRYMATDEKQAIAGDQDRLKQIQSDIQNMHQDKGIVNQVASIAIESCQEKQYNHDEINERVSRLIEERDTLLRTGVYSHADRIITELDRQIQEEMTRQAKC</sequence>
<evidence type="ECO:0000259" key="3">
    <source>
        <dbReference type="PROSITE" id="PS50004"/>
    </source>
</evidence>
<dbReference type="Proteomes" id="UP001642483">
    <property type="component" value="Unassembled WGS sequence"/>
</dbReference>
<dbReference type="SUPFAM" id="SSF49562">
    <property type="entry name" value="C2 domain (Calcium/lipid-binding domain, CaLB)"/>
    <property type="match status" value="1"/>
</dbReference>
<evidence type="ECO:0000256" key="2">
    <source>
        <dbReference type="SAM" id="MobiDB-lite"/>
    </source>
</evidence>
<proteinExistence type="predicted"/>
<dbReference type="PROSITE" id="PS50004">
    <property type="entry name" value="C2"/>
    <property type="match status" value="1"/>
</dbReference>
<organism evidence="4 5">
    <name type="scientific">Clavelina lepadiformis</name>
    <name type="common">Light-bulb sea squirt</name>
    <name type="synonym">Ascidia lepadiformis</name>
    <dbReference type="NCBI Taxonomy" id="159417"/>
    <lineage>
        <taxon>Eukaryota</taxon>
        <taxon>Metazoa</taxon>
        <taxon>Chordata</taxon>
        <taxon>Tunicata</taxon>
        <taxon>Ascidiacea</taxon>
        <taxon>Aplousobranchia</taxon>
        <taxon>Clavelinidae</taxon>
        <taxon>Clavelina</taxon>
    </lineage>
</organism>
<feature type="region of interest" description="Disordered" evidence="2">
    <location>
        <begin position="334"/>
        <end position="437"/>
    </location>
</feature>
<dbReference type="PANTHER" id="PTHR21574:SF0">
    <property type="entry name" value="CENTROSOMAL PROTEIN OF 120 KDA"/>
    <property type="match status" value="1"/>
</dbReference>
<dbReference type="EMBL" id="CAWYQH010000141">
    <property type="protein sequence ID" value="CAK8694847.1"/>
    <property type="molecule type" value="Genomic_DNA"/>
</dbReference>
<gene>
    <name evidence="4" type="ORF">CVLEPA_LOCUS28173</name>
</gene>
<reference evidence="4 5" key="1">
    <citation type="submission" date="2024-02" db="EMBL/GenBank/DDBJ databases">
        <authorList>
            <person name="Daric V."/>
            <person name="Darras S."/>
        </authorList>
    </citation>
    <scope>NUCLEOTIDE SEQUENCE [LARGE SCALE GENOMIC DNA]</scope>
</reference>
<dbReference type="Pfam" id="PF00168">
    <property type="entry name" value="C2"/>
    <property type="match status" value="2"/>
</dbReference>
<dbReference type="InterPro" id="IPR022136">
    <property type="entry name" value="DUF3668"/>
</dbReference>
<dbReference type="InterPro" id="IPR039893">
    <property type="entry name" value="CEP120-like"/>
</dbReference>
<keyword evidence="1" id="KW-0175">Coiled coil</keyword>
<feature type="compositionally biased region" description="Polar residues" evidence="2">
    <location>
        <begin position="385"/>
        <end position="403"/>
    </location>
</feature>
<evidence type="ECO:0000313" key="4">
    <source>
        <dbReference type="EMBL" id="CAK8694847.1"/>
    </source>
</evidence>
<feature type="domain" description="C2" evidence="3">
    <location>
        <begin position="1"/>
        <end position="109"/>
    </location>
</feature>
<feature type="compositionally biased region" description="Polar residues" evidence="2">
    <location>
        <begin position="425"/>
        <end position="437"/>
    </location>
</feature>
<feature type="region of interest" description="Disordered" evidence="2">
    <location>
        <begin position="610"/>
        <end position="636"/>
    </location>
</feature>
<evidence type="ECO:0000313" key="5">
    <source>
        <dbReference type="Proteomes" id="UP001642483"/>
    </source>
</evidence>
<feature type="region of interest" description="Disordered" evidence="2">
    <location>
        <begin position="130"/>
        <end position="150"/>
    </location>
</feature>
<accession>A0ABP0GT63</accession>
<dbReference type="InterPro" id="IPR000008">
    <property type="entry name" value="C2_dom"/>
</dbReference>
<dbReference type="InterPro" id="IPR035892">
    <property type="entry name" value="C2_domain_sf"/>
</dbReference>
<feature type="compositionally biased region" description="Basic and acidic residues" evidence="2">
    <location>
        <begin position="404"/>
        <end position="424"/>
    </location>
</feature>
<feature type="coiled-coil region" evidence="1">
    <location>
        <begin position="709"/>
        <end position="880"/>
    </location>
</feature>
<evidence type="ECO:0000256" key="1">
    <source>
        <dbReference type="SAM" id="Coils"/>
    </source>
</evidence>
<dbReference type="Gene3D" id="2.60.40.150">
    <property type="entry name" value="C2 domain"/>
    <property type="match status" value="1"/>
</dbReference>
<protein>
    <recommendedName>
        <fullName evidence="3">C2 domain-containing protein</fullName>
    </recommendedName>
</protein>